<organism evidence="3 4">
    <name type="scientific">Achromobacter pestifer</name>
    <dbReference type="NCBI Taxonomy" id="1353889"/>
    <lineage>
        <taxon>Bacteria</taxon>
        <taxon>Pseudomonadati</taxon>
        <taxon>Pseudomonadota</taxon>
        <taxon>Betaproteobacteria</taxon>
        <taxon>Burkholderiales</taxon>
        <taxon>Alcaligenaceae</taxon>
        <taxon>Achromobacter</taxon>
    </lineage>
</organism>
<name>A0A6S6YVX1_9BURK</name>
<feature type="compositionally biased region" description="Low complexity" evidence="1">
    <location>
        <begin position="289"/>
        <end position="308"/>
    </location>
</feature>
<dbReference type="Proteomes" id="UP000494108">
    <property type="component" value="Unassembled WGS sequence"/>
</dbReference>
<dbReference type="InterPro" id="IPR017740">
    <property type="entry name" value="TssA-like"/>
</dbReference>
<dbReference type="PANTHER" id="PTHR37951">
    <property type="entry name" value="CYTOPLASMIC PROTEIN-RELATED"/>
    <property type="match status" value="1"/>
</dbReference>
<dbReference type="EMBL" id="CADIJX010000003">
    <property type="protein sequence ID" value="CAB3649414.1"/>
    <property type="molecule type" value="Genomic_DNA"/>
</dbReference>
<proteinExistence type="predicted"/>
<dbReference type="NCBIfam" id="TIGR03363">
    <property type="entry name" value="VI_chp_8"/>
    <property type="match status" value="1"/>
</dbReference>
<feature type="domain" description="ImpA N-terminal" evidence="2">
    <location>
        <begin position="17"/>
        <end position="139"/>
    </location>
</feature>
<dbReference type="AlphaFoldDB" id="A0A6S6YVX1"/>
<sequence length="381" mass="41590">MNQPFNKTNMSNIDPLLEPIAGDAPCGTDMVFSAEFDAIREARRHDDPHLDQGDWIIDIKEADWPKVIGICTEVLRDRSKDVRVAAWLAEAWAKTRGFAGLRDGFLLVDGLCRRYWDGLHPVPEEGDVQQRVGNLAWLLSRSQQLIRELPLTQSEGGRFGAALWDSAAQLANAVKRTPQHAADLTRGKVTMDQFDAARRDTPPAFYSELEANLQSCFAAVDVLEATLNERLGDEGPAFSPVRDALRDVTALTHRFAREAGLLVRADLAPLVPATPDAGTLPAATRLEPSLSADTPSASATPAGPARGPLQTRDQALAQLREVAEFFRRTEPHSPVAYLADKAASWGEMSLHLWLRTVVKNGDALSGLEELLGVPKPPDGNS</sequence>
<dbReference type="PANTHER" id="PTHR37951:SF1">
    <property type="entry name" value="TYPE VI SECRETION SYSTEM COMPONENT TSSA1"/>
    <property type="match status" value="1"/>
</dbReference>
<reference evidence="3 4" key="1">
    <citation type="submission" date="2020-04" db="EMBL/GenBank/DDBJ databases">
        <authorList>
            <person name="De Canck E."/>
        </authorList>
    </citation>
    <scope>NUCLEOTIDE SEQUENCE [LARGE SCALE GENOMIC DNA]</scope>
    <source>
        <strain evidence="3 4">LMG 3431</strain>
    </source>
</reference>
<accession>A0A6S6YVX1</accession>
<evidence type="ECO:0000313" key="4">
    <source>
        <dbReference type="Proteomes" id="UP000494108"/>
    </source>
</evidence>
<gene>
    <name evidence="3" type="ORF">LMG3431_02738</name>
</gene>
<protein>
    <recommendedName>
        <fullName evidence="2">ImpA N-terminal domain-containing protein</fullName>
    </recommendedName>
</protein>
<feature type="region of interest" description="Disordered" evidence="1">
    <location>
        <begin position="289"/>
        <end position="309"/>
    </location>
</feature>
<evidence type="ECO:0000259" key="2">
    <source>
        <dbReference type="Pfam" id="PF06812"/>
    </source>
</evidence>
<dbReference type="InterPro" id="IPR010657">
    <property type="entry name" value="ImpA_N"/>
</dbReference>
<dbReference type="Pfam" id="PF06812">
    <property type="entry name" value="ImpA_N"/>
    <property type="match status" value="1"/>
</dbReference>
<evidence type="ECO:0000256" key="1">
    <source>
        <dbReference type="SAM" id="MobiDB-lite"/>
    </source>
</evidence>
<keyword evidence="4" id="KW-1185">Reference proteome</keyword>
<evidence type="ECO:0000313" key="3">
    <source>
        <dbReference type="EMBL" id="CAB3649414.1"/>
    </source>
</evidence>